<dbReference type="PRINTS" id="PR00111">
    <property type="entry name" value="ABHYDROLASE"/>
</dbReference>
<dbReference type="RefSeq" id="WP_213247080.1">
    <property type="nucleotide sequence ID" value="NZ_CP045806.1"/>
</dbReference>
<dbReference type="SUPFAM" id="SSF53474">
    <property type="entry name" value="alpha/beta-Hydrolases"/>
    <property type="match status" value="1"/>
</dbReference>
<keyword evidence="3" id="KW-1185">Reference proteome</keyword>
<sequence>MTDELTYESTKKVATIDGVEFLYHEAGSGRPLIMLHGSGPGVSAWSNFRHNLPVFAEHFRVIMPDLPGFGASSLPEVKEVYSLDAARRIAGLMDHLDIESALFIGNSMGGAVAAEMAANLPGRVERMAIMGSGGLSRSLFQTEPSEGFQRLFAFLQDPTRERMTEWVKTMVYDQALVTDELIDERMANATADGVLARTAAIFGAMFNPALQATYTPLWTRPDSVTTPTLMMWGREDRMLPYDQAHFANRWLPNVELHTFSQCGHWIQVERKKDFERIALEFLTREPE</sequence>
<dbReference type="Gene3D" id="3.40.50.1820">
    <property type="entry name" value="alpha/beta hydrolase"/>
    <property type="match status" value="1"/>
</dbReference>
<feature type="domain" description="AB hydrolase-1" evidence="1">
    <location>
        <begin position="31"/>
        <end position="270"/>
    </location>
</feature>
<dbReference type="InterPro" id="IPR000073">
    <property type="entry name" value="AB_hydrolase_1"/>
</dbReference>
<accession>A0ABX6IFZ1</accession>
<reference evidence="2" key="1">
    <citation type="journal article" date="2021" name="Nat. Microbiol.">
        <title>Cocultivation of an ultrasmall environmental parasitic bacterium with lytic ability against bacteria associated with wastewater foams.</title>
        <authorList>
            <person name="Batinovic S."/>
            <person name="Rose J.J.A."/>
            <person name="Ratcliffe J."/>
            <person name="Seviour R.J."/>
            <person name="Petrovski S."/>
        </authorList>
    </citation>
    <scope>NUCLEOTIDE SEQUENCE</scope>
    <source>
        <strain evidence="2">CON9</strain>
    </source>
</reference>
<gene>
    <name evidence="2" type="ORF">GII31_04200</name>
</gene>
<dbReference type="PANTHER" id="PTHR46438:SF11">
    <property type="entry name" value="LIPASE-RELATED"/>
    <property type="match status" value="1"/>
</dbReference>
<evidence type="ECO:0000259" key="1">
    <source>
        <dbReference type="Pfam" id="PF00561"/>
    </source>
</evidence>
<dbReference type="Pfam" id="PF00561">
    <property type="entry name" value="Abhydrolase_1"/>
    <property type="match status" value="1"/>
</dbReference>
<dbReference type="EMBL" id="CP045809">
    <property type="protein sequence ID" value="QHN34220.1"/>
    <property type="molecule type" value="Genomic_DNA"/>
</dbReference>
<proteinExistence type="predicted"/>
<dbReference type="InterPro" id="IPR029058">
    <property type="entry name" value="AB_hydrolase_fold"/>
</dbReference>
<dbReference type="PANTHER" id="PTHR46438">
    <property type="entry name" value="ALPHA/BETA-HYDROLASES SUPERFAMILY PROTEIN"/>
    <property type="match status" value="1"/>
</dbReference>
<evidence type="ECO:0000313" key="2">
    <source>
        <dbReference type="EMBL" id="QHN34220.1"/>
    </source>
</evidence>
<dbReference type="GO" id="GO:0016787">
    <property type="term" value="F:hydrolase activity"/>
    <property type="evidence" value="ECO:0007669"/>
    <property type="project" value="UniProtKB-KW"/>
</dbReference>
<name>A0ABX6IFZ1_9ACTN</name>
<evidence type="ECO:0000313" key="3">
    <source>
        <dbReference type="Proteomes" id="UP001059836"/>
    </source>
</evidence>
<dbReference type="Proteomes" id="UP001059836">
    <property type="component" value="Chromosome"/>
</dbReference>
<organism evidence="2 3">
    <name type="scientific">Gordonia pseudamarae</name>
    <dbReference type="NCBI Taxonomy" id="2831662"/>
    <lineage>
        <taxon>Bacteria</taxon>
        <taxon>Bacillati</taxon>
        <taxon>Actinomycetota</taxon>
        <taxon>Actinomycetes</taxon>
        <taxon>Mycobacteriales</taxon>
        <taxon>Gordoniaceae</taxon>
        <taxon>Gordonia</taxon>
    </lineage>
</organism>
<protein>
    <submittedName>
        <fullName evidence="2">Alpha/beta fold hydrolase</fullName>
    </submittedName>
</protein>
<keyword evidence="2" id="KW-0378">Hydrolase</keyword>